<keyword evidence="4" id="KW-0049">Antioxidant</keyword>
<dbReference type="PRINTS" id="PR00068">
    <property type="entry name" value="CUZNDISMTASE"/>
</dbReference>
<accession>A0A0V0QYN1</accession>
<evidence type="ECO:0000256" key="2">
    <source>
        <dbReference type="ARBA" id="ARBA00022723"/>
    </source>
</evidence>
<dbReference type="InParanoid" id="A0A0V0QYN1"/>
<feature type="domain" description="Superoxide dismutase copper/zinc binding" evidence="8">
    <location>
        <begin position="47"/>
        <end position="183"/>
    </location>
</feature>
<dbReference type="Gene3D" id="2.60.40.200">
    <property type="entry name" value="Superoxide dismutase, copper/zinc binding domain"/>
    <property type="match status" value="1"/>
</dbReference>
<dbReference type="SUPFAM" id="SSF49329">
    <property type="entry name" value="Cu,Zn superoxide dismutase-like"/>
    <property type="match status" value="1"/>
</dbReference>
<dbReference type="OrthoDB" id="427596at2759"/>
<dbReference type="EMBL" id="LDAU01000084">
    <property type="protein sequence ID" value="KRX07326.1"/>
    <property type="molecule type" value="Genomic_DNA"/>
</dbReference>
<reference evidence="9 10" key="1">
    <citation type="journal article" date="2015" name="Sci. Rep.">
        <title>Genome of the facultative scuticociliatosis pathogen Pseudocohnilembus persalinus provides insight into its virulence through horizontal gene transfer.</title>
        <authorList>
            <person name="Xiong J."/>
            <person name="Wang G."/>
            <person name="Cheng J."/>
            <person name="Tian M."/>
            <person name="Pan X."/>
            <person name="Warren A."/>
            <person name="Jiang C."/>
            <person name="Yuan D."/>
            <person name="Miao W."/>
        </authorList>
    </citation>
    <scope>NUCLEOTIDE SEQUENCE [LARGE SCALE GENOMIC DNA]</scope>
    <source>
        <strain evidence="9">36N120E</strain>
    </source>
</reference>
<keyword evidence="2 7" id="KW-0479">Metal-binding</keyword>
<dbReference type="AlphaFoldDB" id="A0A0V0QYN1"/>
<keyword evidence="6 7" id="KW-0186">Copper</keyword>
<evidence type="ECO:0000256" key="5">
    <source>
        <dbReference type="ARBA" id="ARBA00023002"/>
    </source>
</evidence>
<evidence type="ECO:0000313" key="10">
    <source>
        <dbReference type="Proteomes" id="UP000054937"/>
    </source>
</evidence>
<dbReference type="GO" id="GO:0004784">
    <property type="term" value="F:superoxide dismutase activity"/>
    <property type="evidence" value="ECO:0007669"/>
    <property type="project" value="UniProtKB-EC"/>
</dbReference>
<dbReference type="PANTHER" id="PTHR10003">
    <property type="entry name" value="SUPEROXIDE DISMUTASE CU-ZN -RELATED"/>
    <property type="match status" value="1"/>
</dbReference>
<evidence type="ECO:0000256" key="6">
    <source>
        <dbReference type="ARBA" id="ARBA00023008"/>
    </source>
</evidence>
<dbReference type="Pfam" id="PF00080">
    <property type="entry name" value="Sod_Cu"/>
    <property type="match status" value="1"/>
</dbReference>
<dbReference type="InterPro" id="IPR036423">
    <property type="entry name" value="SOD-like_Cu/Zn_dom_sf"/>
</dbReference>
<evidence type="ECO:0000256" key="3">
    <source>
        <dbReference type="ARBA" id="ARBA00022833"/>
    </source>
</evidence>
<organism evidence="9 10">
    <name type="scientific">Pseudocohnilembus persalinus</name>
    <name type="common">Ciliate</name>
    <dbReference type="NCBI Taxonomy" id="266149"/>
    <lineage>
        <taxon>Eukaryota</taxon>
        <taxon>Sar</taxon>
        <taxon>Alveolata</taxon>
        <taxon>Ciliophora</taxon>
        <taxon>Intramacronucleata</taxon>
        <taxon>Oligohymenophorea</taxon>
        <taxon>Scuticociliatia</taxon>
        <taxon>Philasterida</taxon>
        <taxon>Pseudocohnilembidae</taxon>
        <taxon>Pseudocohnilembus</taxon>
    </lineage>
</organism>
<dbReference type="OMA" id="AQRGFHI"/>
<dbReference type="PROSITE" id="PS00332">
    <property type="entry name" value="SOD_CU_ZN_2"/>
    <property type="match status" value="1"/>
</dbReference>
<comment type="catalytic activity">
    <reaction evidence="7">
        <text>2 superoxide + 2 H(+) = H2O2 + O2</text>
        <dbReference type="Rhea" id="RHEA:20696"/>
        <dbReference type="ChEBI" id="CHEBI:15378"/>
        <dbReference type="ChEBI" id="CHEBI:15379"/>
        <dbReference type="ChEBI" id="CHEBI:16240"/>
        <dbReference type="ChEBI" id="CHEBI:18421"/>
        <dbReference type="EC" id="1.15.1.1"/>
    </reaction>
</comment>
<dbReference type="GO" id="GO:0005507">
    <property type="term" value="F:copper ion binding"/>
    <property type="evidence" value="ECO:0007669"/>
    <property type="project" value="InterPro"/>
</dbReference>
<name>A0A0V0QYN1_PSEPJ</name>
<comment type="cofactor">
    <cofactor evidence="7">
        <name>Zn(2+)</name>
        <dbReference type="ChEBI" id="CHEBI:29105"/>
    </cofactor>
    <text evidence="7">Binds 1 zinc ion per subunit.</text>
</comment>
<proteinExistence type="inferred from homology"/>
<keyword evidence="10" id="KW-1185">Reference proteome</keyword>
<dbReference type="InterPro" id="IPR001424">
    <property type="entry name" value="SOD_Cu_Zn_dom"/>
</dbReference>
<protein>
    <recommendedName>
        <fullName evidence="7">Superoxide dismutase [Cu-Zn]</fullName>
        <ecNumber evidence="7">1.15.1.1</ecNumber>
    </recommendedName>
</protein>
<evidence type="ECO:0000256" key="7">
    <source>
        <dbReference type="RuleBase" id="RU000393"/>
    </source>
</evidence>
<dbReference type="InterPro" id="IPR018152">
    <property type="entry name" value="SOD_Cu/Zn_BS"/>
</dbReference>
<evidence type="ECO:0000259" key="8">
    <source>
        <dbReference type="Pfam" id="PF00080"/>
    </source>
</evidence>
<keyword evidence="3 7" id="KW-0862">Zinc</keyword>
<comment type="cofactor">
    <cofactor evidence="7">
        <name>Cu cation</name>
        <dbReference type="ChEBI" id="CHEBI:23378"/>
    </cofactor>
    <text evidence="7">Binds 1 copper ion per subunit.</text>
</comment>
<dbReference type="EC" id="1.15.1.1" evidence="7"/>
<sequence length="196" mass="20616">MLKTLALGAGLGLFMNNQAGKNVQQDSRSSTTRNAICILYPDGNSGVKGIVSFQQDNATSPTKITANVRGLKPNSLHGFHIHQYGDLTEGCTSAGPHYNPENKTHGGPLDKERHVGDLGNLKTDEKGNAYVAMSDKFISLFGEYSVVGRSCVVHAGEDDLGKGGHELSKTTGNSGGRVACGTIGLAKEFKNLAAAK</sequence>
<keyword evidence="5 7" id="KW-0560">Oxidoreductase</keyword>
<gene>
    <name evidence="9" type="ORF">PPERSA_06941</name>
</gene>
<evidence type="ECO:0000256" key="4">
    <source>
        <dbReference type="ARBA" id="ARBA00022862"/>
    </source>
</evidence>
<dbReference type="CDD" id="cd00305">
    <property type="entry name" value="Cu-Zn_Superoxide_Dismutase"/>
    <property type="match status" value="1"/>
</dbReference>
<comment type="similarity">
    <text evidence="1 7">Belongs to the Cu-Zn superoxide dismutase family.</text>
</comment>
<dbReference type="FunFam" id="2.60.40.200:FF:000001">
    <property type="entry name" value="Superoxide dismutase [Cu-Zn]"/>
    <property type="match status" value="1"/>
</dbReference>
<evidence type="ECO:0000313" key="9">
    <source>
        <dbReference type="EMBL" id="KRX07326.1"/>
    </source>
</evidence>
<dbReference type="InterPro" id="IPR024134">
    <property type="entry name" value="SOD_Cu/Zn_/chaperone"/>
</dbReference>
<comment type="caution">
    <text evidence="9">The sequence shown here is derived from an EMBL/GenBank/DDBJ whole genome shotgun (WGS) entry which is preliminary data.</text>
</comment>
<comment type="function">
    <text evidence="7">Destroys radicals which are normally produced within the cells and which are toxic to biological systems.</text>
</comment>
<dbReference type="Proteomes" id="UP000054937">
    <property type="component" value="Unassembled WGS sequence"/>
</dbReference>
<evidence type="ECO:0000256" key="1">
    <source>
        <dbReference type="ARBA" id="ARBA00010457"/>
    </source>
</evidence>
<dbReference type="PROSITE" id="PS00087">
    <property type="entry name" value="SOD_CU_ZN_1"/>
    <property type="match status" value="1"/>
</dbReference>